<dbReference type="Gene3D" id="3.40.109.10">
    <property type="entry name" value="NADH Oxidase"/>
    <property type="match status" value="1"/>
</dbReference>
<keyword evidence="3" id="KW-1185">Reference proteome</keyword>
<dbReference type="RefSeq" id="WP_072975980.1">
    <property type="nucleotide sequence ID" value="NZ_FRBY01000007.1"/>
</dbReference>
<dbReference type="Proteomes" id="UP000184121">
    <property type="component" value="Unassembled WGS sequence"/>
</dbReference>
<evidence type="ECO:0000313" key="3">
    <source>
        <dbReference type="Proteomes" id="UP000184121"/>
    </source>
</evidence>
<protein>
    <submittedName>
        <fullName evidence="2">SagB-type dehydrogenase domain-containing protein</fullName>
    </submittedName>
</protein>
<name>A0A1M7MCH2_9FLAO</name>
<evidence type="ECO:0000259" key="1">
    <source>
        <dbReference type="Pfam" id="PF00881"/>
    </source>
</evidence>
<reference evidence="3" key="1">
    <citation type="submission" date="2016-11" db="EMBL/GenBank/DDBJ databases">
        <authorList>
            <person name="Varghese N."/>
            <person name="Submissions S."/>
        </authorList>
    </citation>
    <scope>NUCLEOTIDE SEQUENCE [LARGE SCALE GENOMIC DNA]</scope>
    <source>
        <strain evidence="3">DSM 1811</strain>
    </source>
</reference>
<dbReference type="SUPFAM" id="SSF55469">
    <property type="entry name" value="FMN-dependent nitroreductase-like"/>
    <property type="match status" value="1"/>
</dbReference>
<evidence type="ECO:0000313" key="2">
    <source>
        <dbReference type="EMBL" id="SHM88555.1"/>
    </source>
</evidence>
<dbReference type="PANTHER" id="PTHR43745">
    <property type="entry name" value="NITROREDUCTASE MJ1384-RELATED"/>
    <property type="match status" value="1"/>
</dbReference>
<dbReference type="InterPro" id="IPR000415">
    <property type="entry name" value="Nitroreductase-like"/>
</dbReference>
<feature type="domain" description="Nitroreductase" evidence="1">
    <location>
        <begin position="145"/>
        <end position="324"/>
    </location>
</feature>
<dbReference type="CDD" id="cd02142">
    <property type="entry name" value="McbC_SagB-like_oxidoreductase"/>
    <property type="match status" value="1"/>
</dbReference>
<gene>
    <name evidence="2" type="ORF">SAMN05444366_4481</name>
</gene>
<dbReference type="InterPro" id="IPR020051">
    <property type="entry name" value="SagB-type_dehydrogenase"/>
</dbReference>
<dbReference type="NCBIfam" id="TIGR03605">
    <property type="entry name" value="antibiot_sagB"/>
    <property type="match status" value="1"/>
</dbReference>
<dbReference type="InterPro" id="IPR052544">
    <property type="entry name" value="Bacteriocin_Proc_Enz"/>
</dbReference>
<proteinExistence type="predicted"/>
<dbReference type="GO" id="GO:0016491">
    <property type="term" value="F:oxidoreductase activity"/>
    <property type="evidence" value="ECO:0007669"/>
    <property type="project" value="InterPro"/>
</dbReference>
<sequence length="324" mass="37871">MKLILNQNILIGRDHNNVQFFNIYTENGILTANELSIRILLFSSSGVDIEQILSKKDFKNSEDLIFNLVKFRALIVEDVNEHFLDSISSHYLYRLNWRGAISNYKLLEGYPGEKMDLEHLSETSKKYVLFKEVFRKKFDLHEFLTNRRSKRDFFGKKISFKTFSQLLYYIFYREDILKKNYPSGGAIHSLELYIIISNVEEIDSGLYYYDQFTHTLINLSCGSEHLSQHYSNLRKCMNVHDERTPNIVFHISSRYLKTTLKYPDIGLDLIIKEFGCLTLLSQQIATIMNLNCCPLGGHFKKFTDDFLNRGSDKEIEVGTICFGH</sequence>
<dbReference type="PANTHER" id="PTHR43745:SF2">
    <property type="entry name" value="NITROREDUCTASE MJ1384-RELATED"/>
    <property type="match status" value="1"/>
</dbReference>
<dbReference type="InterPro" id="IPR029479">
    <property type="entry name" value="Nitroreductase"/>
</dbReference>
<accession>A0A1M7MCH2</accession>
<dbReference type="STRING" id="29534.SAMN05444366_4481"/>
<dbReference type="EMBL" id="FRBY01000007">
    <property type="protein sequence ID" value="SHM88555.1"/>
    <property type="molecule type" value="Genomic_DNA"/>
</dbReference>
<organism evidence="2 3">
    <name type="scientific">Flavobacterium saccharophilum</name>
    <dbReference type="NCBI Taxonomy" id="29534"/>
    <lineage>
        <taxon>Bacteria</taxon>
        <taxon>Pseudomonadati</taxon>
        <taxon>Bacteroidota</taxon>
        <taxon>Flavobacteriia</taxon>
        <taxon>Flavobacteriales</taxon>
        <taxon>Flavobacteriaceae</taxon>
        <taxon>Flavobacterium</taxon>
    </lineage>
</organism>
<dbReference type="OrthoDB" id="614964at2"/>
<dbReference type="Pfam" id="PF00881">
    <property type="entry name" value="Nitroreductase"/>
    <property type="match status" value="1"/>
</dbReference>
<dbReference type="AlphaFoldDB" id="A0A1M7MCH2"/>